<dbReference type="EMBL" id="JACHXJ010000003">
    <property type="protein sequence ID" value="MBB3129098.1"/>
    <property type="molecule type" value="Genomic_DNA"/>
</dbReference>
<dbReference type="Proteomes" id="UP000517523">
    <property type="component" value="Unassembled WGS sequence"/>
</dbReference>
<keyword evidence="1" id="KW-1133">Transmembrane helix</keyword>
<organism evidence="2 3">
    <name type="scientific">Paenibacillus rhizosphaerae</name>
    <dbReference type="NCBI Taxonomy" id="297318"/>
    <lineage>
        <taxon>Bacteria</taxon>
        <taxon>Bacillati</taxon>
        <taxon>Bacillota</taxon>
        <taxon>Bacilli</taxon>
        <taxon>Bacillales</taxon>
        <taxon>Paenibacillaceae</taxon>
        <taxon>Paenibacillus</taxon>
    </lineage>
</organism>
<sequence length="356" mass="39221">MPIESQIREYLHQEAETMECPPAISKRIEQSYSHYAQRQRSKKTMKKRWIGGLVAAAIMIPTAAFAAPPLFEMAKRTPMTAEQVKVDAVGGAALDKLYRSYPETKSFEIIDASQLGGDPADASQGKAIQTSIVLQEKGAHGKKVRLDLNGITGEIEHVNQENWQPQEKPVISLTDQEIKSKVDDLINKLYGSTGKYEYSMEPMQNSDPKTLILNYTEKGSATPFYQALVQGNTISVSLIGGGPAPSVEGFFTTNGKPDYTADAFLNDEKLFSLLQMSPAELKQELAKGASVAEIAASKKVSKQQVMDVIASTQAQKQIQADSHGGASDDERTLEQWKQFLEPKVSQVIEHKTETPW</sequence>
<protein>
    <recommendedName>
        <fullName evidence="4">DUF4179 domain-containing protein</fullName>
    </recommendedName>
</protein>
<dbReference type="RefSeq" id="WP_183583327.1">
    <property type="nucleotide sequence ID" value="NZ_JACHXJ010000003.1"/>
</dbReference>
<evidence type="ECO:0000313" key="2">
    <source>
        <dbReference type="EMBL" id="MBB3129098.1"/>
    </source>
</evidence>
<comment type="caution">
    <text evidence="2">The sequence shown here is derived from an EMBL/GenBank/DDBJ whole genome shotgun (WGS) entry which is preliminary data.</text>
</comment>
<feature type="transmembrane region" description="Helical" evidence="1">
    <location>
        <begin position="49"/>
        <end position="71"/>
    </location>
</feature>
<name>A0A839TUJ6_9BACL</name>
<proteinExistence type="predicted"/>
<evidence type="ECO:0000256" key="1">
    <source>
        <dbReference type="SAM" id="Phobius"/>
    </source>
</evidence>
<evidence type="ECO:0008006" key="4">
    <source>
        <dbReference type="Google" id="ProtNLM"/>
    </source>
</evidence>
<keyword evidence="1" id="KW-0472">Membrane</keyword>
<dbReference type="AlphaFoldDB" id="A0A839TUJ6"/>
<reference evidence="2 3" key="1">
    <citation type="submission" date="2020-08" db="EMBL/GenBank/DDBJ databases">
        <title>Genomic Encyclopedia of Type Strains, Phase III (KMG-III): the genomes of soil and plant-associated and newly described type strains.</title>
        <authorList>
            <person name="Whitman W."/>
        </authorList>
    </citation>
    <scope>NUCLEOTIDE SEQUENCE [LARGE SCALE GENOMIC DNA]</scope>
    <source>
        <strain evidence="2 3">CECT 5831</strain>
    </source>
</reference>
<keyword evidence="1" id="KW-0812">Transmembrane</keyword>
<gene>
    <name evidence="2" type="ORF">FHS19_003773</name>
</gene>
<evidence type="ECO:0000313" key="3">
    <source>
        <dbReference type="Proteomes" id="UP000517523"/>
    </source>
</evidence>
<accession>A0A839TUJ6</accession>